<reference evidence="1" key="2">
    <citation type="submission" date="2025-08" db="UniProtKB">
        <authorList>
            <consortium name="Ensembl"/>
        </authorList>
    </citation>
    <scope>IDENTIFICATION</scope>
</reference>
<gene>
    <name evidence="1" type="primary">SLAMF6</name>
</gene>
<dbReference type="Ensembl" id="ENSOART00020071428.1">
    <property type="protein sequence ID" value="ENSOARP00020056597.1"/>
    <property type="gene ID" value="ENSOARG00020016265.2"/>
</dbReference>
<reference evidence="1" key="1">
    <citation type="submission" date="2020-11" db="EMBL/GenBank/DDBJ databases">
        <authorList>
            <person name="Davenport K.M."/>
            <person name="Bickhart D.M."/>
            <person name="Smith T.P.L."/>
            <person name="Murdoch B.M."/>
            <person name="Rosen B.D."/>
        </authorList>
    </citation>
    <scope>NUCLEOTIDE SEQUENCE [LARGE SCALE GENOMIC DNA]</scope>
    <source>
        <strain evidence="1">OAR_USU_Benz2616</strain>
    </source>
</reference>
<evidence type="ECO:0000313" key="1">
    <source>
        <dbReference type="Ensembl" id="ENSOARP00020056597.1"/>
    </source>
</evidence>
<accession>A0AC11EC96</accession>
<organism evidence="1">
    <name type="scientific">Ovis aries</name>
    <name type="common">Sheep</name>
    <dbReference type="NCBI Taxonomy" id="9940"/>
    <lineage>
        <taxon>Eukaryota</taxon>
        <taxon>Metazoa</taxon>
        <taxon>Chordata</taxon>
        <taxon>Craniata</taxon>
        <taxon>Vertebrata</taxon>
        <taxon>Euteleostomi</taxon>
        <taxon>Mammalia</taxon>
        <taxon>Eutheria</taxon>
        <taxon>Laurasiatheria</taxon>
        <taxon>Artiodactyla</taxon>
        <taxon>Ruminantia</taxon>
        <taxon>Pecora</taxon>
        <taxon>Bovidae</taxon>
        <taxon>Caprinae</taxon>
        <taxon>Ovis</taxon>
    </lineage>
</organism>
<reference evidence="1" key="3">
    <citation type="submission" date="2025-09" db="UniProtKB">
        <authorList>
            <consortium name="Ensembl"/>
        </authorList>
    </citation>
    <scope>IDENTIFICATION</scope>
</reference>
<proteinExistence type="predicted"/>
<name>A0AC11EC96_SHEEP</name>
<protein>
    <submittedName>
        <fullName evidence="1">Uncharacterized protein</fullName>
    </submittedName>
</protein>
<sequence>MARTLTILTSPTPFSTAKSMIWLFLSLLLVSRLGPGRLSNLQVAHHTKRSENNTCEIQLTCSVENPNDNVSFRWQVAGIPYHSETNLSISWDPKSLSEETYTCIAENPVSFLSSSVSDKSVCEGVINGKNEYLDIRWIIIVVVLTCIFFIALIFIFVQRRKVAGFPFFLLLLLSGFRDLESGAVTRLCLAQDR</sequence>